<evidence type="ECO:0000313" key="2">
    <source>
        <dbReference type="EMBL" id="ALJ29854.1"/>
    </source>
</evidence>
<dbReference type="AlphaFoldDB" id="A0A0S1B485"/>
<organism evidence="2 3">
    <name type="scientific">Stenotrophomonas acidaminiphila</name>
    <dbReference type="NCBI Taxonomy" id="128780"/>
    <lineage>
        <taxon>Bacteria</taxon>
        <taxon>Pseudomonadati</taxon>
        <taxon>Pseudomonadota</taxon>
        <taxon>Gammaproteobacteria</taxon>
        <taxon>Lysobacterales</taxon>
        <taxon>Lysobacteraceae</taxon>
        <taxon>Stenotrophomonas</taxon>
    </lineage>
</organism>
<protein>
    <submittedName>
        <fullName evidence="2">Secreted protein</fullName>
    </submittedName>
</protein>
<proteinExistence type="predicted"/>
<keyword evidence="3" id="KW-1185">Reference proteome</keyword>
<sequence length="133" mass="13686" precursor="true">MNTKSFAIAIAIALVAGFSASAHASNIVTLETVQVRPSADQLVQAERERSSTIPTLSSVQVRPTAGQIVELAAEQAAAQLATHTPVAIGASIGQWMVSLPAITVRPDAQQVKALATELATDTLGQVANGMVAK</sequence>
<feature type="signal peptide" evidence="1">
    <location>
        <begin position="1"/>
        <end position="24"/>
    </location>
</feature>
<evidence type="ECO:0000313" key="3">
    <source>
        <dbReference type="Proteomes" id="UP000061010"/>
    </source>
</evidence>
<keyword evidence="1" id="KW-0732">Signal</keyword>
<dbReference type="PATRIC" id="fig|128780.6.peg.3561"/>
<accession>A0A0S1B485</accession>
<feature type="chain" id="PRO_5006588793" evidence="1">
    <location>
        <begin position="25"/>
        <end position="133"/>
    </location>
</feature>
<dbReference type="KEGG" id="sacz:AOT14_35180"/>
<gene>
    <name evidence="2" type="ORF">AOT14_35180</name>
</gene>
<name>A0A0S1B485_9GAMM</name>
<dbReference type="OrthoDB" id="5998313at2"/>
<dbReference type="Proteomes" id="UP000061010">
    <property type="component" value="Chromosome"/>
</dbReference>
<reference evidence="2 3" key="1">
    <citation type="journal article" date="2015" name="Genome Announc.">
        <title>Complete Genome Sequencing of Stenotrophomonas acidaminiphila ZAC14D2_NAIMI4_2, a Multidrug-Resistant Strain Isolated from Sediments of a Polluted River in Mexico, Uncovers New Antibiotic Resistance Genes and a Novel Class-II Lasso Peptide Biosynthesis Gene Cluster.</title>
        <authorList>
            <person name="Vinuesa P."/>
            <person name="Ochoa-Sanchez L.E."/>
        </authorList>
    </citation>
    <scope>NUCLEOTIDE SEQUENCE [LARGE SCALE GENOMIC DNA]</scope>
    <source>
        <strain evidence="2 3">ZAC14D2_NAIMI4_2</strain>
    </source>
</reference>
<dbReference type="EMBL" id="CP012900">
    <property type="protein sequence ID" value="ALJ29854.1"/>
    <property type="molecule type" value="Genomic_DNA"/>
</dbReference>
<evidence type="ECO:0000256" key="1">
    <source>
        <dbReference type="SAM" id="SignalP"/>
    </source>
</evidence>